<protein>
    <recommendedName>
        <fullName evidence="1">Thioredoxin domain-containing protein</fullName>
    </recommendedName>
</protein>
<dbReference type="OrthoDB" id="1899781at2759"/>
<keyword evidence="3" id="KW-1185">Reference proteome</keyword>
<dbReference type="SUPFAM" id="SSF52833">
    <property type="entry name" value="Thioredoxin-like"/>
    <property type="match status" value="1"/>
</dbReference>
<accession>A0A5N6M9A1</accession>
<dbReference type="Gene3D" id="3.40.30.10">
    <property type="entry name" value="Glutaredoxin"/>
    <property type="match status" value="1"/>
</dbReference>
<reference evidence="2 3" key="1">
    <citation type="submission" date="2019-05" db="EMBL/GenBank/DDBJ databases">
        <title>Mikania micrantha, genome provides insights into the molecular mechanism of rapid growth.</title>
        <authorList>
            <person name="Liu B."/>
        </authorList>
    </citation>
    <scope>NUCLEOTIDE SEQUENCE [LARGE SCALE GENOMIC DNA]</scope>
    <source>
        <strain evidence="2">NLD-2019</strain>
        <tissue evidence="2">Leaf</tissue>
    </source>
</reference>
<feature type="domain" description="Thioredoxin" evidence="1">
    <location>
        <begin position="45"/>
        <end position="129"/>
    </location>
</feature>
<evidence type="ECO:0000313" key="3">
    <source>
        <dbReference type="Proteomes" id="UP000326396"/>
    </source>
</evidence>
<proteinExistence type="predicted"/>
<evidence type="ECO:0000259" key="1">
    <source>
        <dbReference type="Pfam" id="PF00085"/>
    </source>
</evidence>
<dbReference type="AlphaFoldDB" id="A0A5N6M9A1"/>
<dbReference type="PANTHER" id="PTHR47126:SF9">
    <property type="entry name" value="5'-ADENYLYLSULFATE REDUCTASE-LIKE 6-RELATED"/>
    <property type="match status" value="1"/>
</dbReference>
<evidence type="ECO:0000313" key="2">
    <source>
        <dbReference type="EMBL" id="KAD3337219.1"/>
    </source>
</evidence>
<name>A0A5N6M9A1_9ASTR</name>
<dbReference type="Proteomes" id="UP000326396">
    <property type="component" value="Linkage Group LG6"/>
</dbReference>
<dbReference type="InterPro" id="IPR036249">
    <property type="entry name" value="Thioredoxin-like_sf"/>
</dbReference>
<dbReference type="InterPro" id="IPR013766">
    <property type="entry name" value="Thioredoxin_domain"/>
</dbReference>
<sequence>MATKPKELEVEDTARHRASIHNHHHEDDRIDMVNGESLDNALSFNQSKAYVAILFYASWCPFSKIVLPKFDILSSMYPQIKHVMVDQNSVPPIVFSRYGVHGTPSILIANQTTRMRCRGSKDLYSLAHFYQKATGLQPVLDLTKDPISFQEIQSRATDSNNKTQLKNIVSKEPYLIFSLFFLFLKALPYLYPNMGSHIIALWLACIPHLNLAIFGNSRQLLGRVLQWVDFKRTFCKLKLIRSARAWTSSLASCLFCKASSSRASSPGRKL</sequence>
<dbReference type="InterPro" id="IPR044794">
    <property type="entry name" value="APRL5/7"/>
</dbReference>
<dbReference type="Pfam" id="PF00085">
    <property type="entry name" value="Thioredoxin"/>
    <property type="match status" value="1"/>
</dbReference>
<organism evidence="2 3">
    <name type="scientific">Mikania micrantha</name>
    <name type="common">bitter vine</name>
    <dbReference type="NCBI Taxonomy" id="192012"/>
    <lineage>
        <taxon>Eukaryota</taxon>
        <taxon>Viridiplantae</taxon>
        <taxon>Streptophyta</taxon>
        <taxon>Embryophyta</taxon>
        <taxon>Tracheophyta</taxon>
        <taxon>Spermatophyta</taxon>
        <taxon>Magnoliopsida</taxon>
        <taxon>eudicotyledons</taxon>
        <taxon>Gunneridae</taxon>
        <taxon>Pentapetalae</taxon>
        <taxon>asterids</taxon>
        <taxon>campanulids</taxon>
        <taxon>Asterales</taxon>
        <taxon>Asteraceae</taxon>
        <taxon>Asteroideae</taxon>
        <taxon>Heliantheae alliance</taxon>
        <taxon>Eupatorieae</taxon>
        <taxon>Mikania</taxon>
    </lineage>
</organism>
<gene>
    <name evidence="2" type="ORF">E3N88_32739</name>
</gene>
<dbReference type="EMBL" id="SZYD01000016">
    <property type="protein sequence ID" value="KAD3337219.1"/>
    <property type="molecule type" value="Genomic_DNA"/>
</dbReference>
<dbReference type="PANTHER" id="PTHR47126">
    <property type="entry name" value="5'-ADENYLYLSULFATE REDUCTASE-LIKE 7"/>
    <property type="match status" value="1"/>
</dbReference>
<comment type="caution">
    <text evidence="2">The sequence shown here is derived from an EMBL/GenBank/DDBJ whole genome shotgun (WGS) entry which is preliminary data.</text>
</comment>